<dbReference type="EMBL" id="JRYR02000001">
    <property type="protein sequence ID" value="OHX65959.1"/>
    <property type="molecule type" value="Genomic_DNA"/>
</dbReference>
<organism evidence="1 2">
    <name type="scientific">Flammeovirga pacifica</name>
    <dbReference type="NCBI Taxonomy" id="915059"/>
    <lineage>
        <taxon>Bacteria</taxon>
        <taxon>Pseudomonadati</taxon>
        <taxon>Bacteroidota</taxon>
        <taxon>Cytophagia</taxon>
        <taxon>Cytophagales</taxon>
        <taxon>Flammeovirgaceae</taxon>
        <taxon>Flammeovirga</taxon>
    </lineage>
</organism>
<sequence>MNQFFIEKSKYFKILFFLPLTLLVSCDFFGLDSEMKHLTLKNLELQSQMEIYELDPAGEWVEGNTVNYYNTRDSVVQKNFIDINQISKGSINRIQIQSVYPTDSTLYTIDSVKIFFSNLSRDIEVGYLYEIPANSTPKLEDARINNVNNDDLGALFRSDTVIIKTDFHLRALVRTDTLRFQVNAIYGLTNH</sequence>
<gene>
    <name evidence="1" type="ORF">NH26_06140</name>
</gene>
<evidence type="ECO:0000313" key="2">
    <source>
        <dbReference type="Proteomes" id="UP000179797"/>
    </source>
</evidence>
<protein>
    <submittedName>
        <fullName evidence="1">Uncharacterized protein</fullName>
    </submittedName>
</protein>
<evidence type="ECO:0000313" key="1">
    <source>
        <dbReference type="EMBL" id="OHX65959.1"/>
    </source>
</evidence>
<comment type="caution">
    <text evidence="1">The sequence shown here is derived from an EMBL/GenBank/DDBJ whole genome shotgun (WGS) entry which is preliminary data.</text>
</comment>
<reference evidence="1 2" key="1">
    <citation type="journal article" date="2012" name="Int. J. Syst. Evol. Microbiol.">
        <title>Flammeovirga pacifica sp. nov., isolated from deep-sea sediment.</title>
        <authorList>
            <person name="Xu H."/>
            <person name="Fu Y."/>
            <person name="Yang N."/>
            <person name="Ding Z."/>
            <person name="Lai Q."/>
            <person name="Zeng R."/>
        </authorList>
    </citation>
    <scope>NUCLEOTIDE SEQUENCE [LARGE SCALE GENOMIC DNA]</scope>
    <source>
        <strain evidence="2">DSM 24597 / LMG 26175 / WPAGA1</strain>
    </source>
</reference>
<dbReference type="STRING" id="915059.NH26_06140"/>
<dbReference type="OrthoDB" id="979081at2"/>
<proteinExistence type="predicted"/>
<dbReference type="Proteomes" id="UP000179797">
    <property type="component" value="Unassembled WGS sequence"/>
</dbReference>
<dbReference type="AlphaFoldDB" id="A0A1S1YY68"/>
<keyword evidence="2" id="KW-1185">Reference proteome</keyword>
<name>A0A1S1YY68_FLAPC</name>
<accession>A0A1S1YY68</accession>
<dbReference type="RefSeq" id="WP_044218954.1">
    <property type="nucleotide sequence ID" value="NZ_JRYR02000001.1"/>
</dbReference>